<dbReference type="PANTHER" id="PTHR13968:SF26">
    <property type="entry name" value="RRM DOMAIN-CONTAINING PROTEIN"/>
    <property type="match status" value="1"/>
</dbReference>
<evidence type="ECO:0000313" key="3">
    <source>
        <dbReference type="EMBL" id="KAG5839260.1"/>
    </source>
</evidence>
<feature type="compositionally biased region" description="Low complexity" evidence="2">
    <location>
        <begin position="168"/>
        <end position="177"/>
    </location>
</feature>
<evidence type="ECO:0000256" key="1">
    <source>
        <dbReference type="ARBA" id="ARBA00022884"/>
    </source>
</evidence>
<evidence type="ECO:0000256" key="2">
    <source>
        <dbReference type="SAM" id="MobiDB-lite"/>
    </source>
</evidence>
<feature type="region of interest" description="Disordered" evidence="2">
    <location>
        <begin position="67"/>
        <end position="111"/>
    </location>
</feature>
<evidence type="ECO:0000313" key="4">
    <source>
        <dbReference type="Proteomes" id="UP001044222"/>
    </source>
</evidence>
<gene>
    <name evidence="3" type="ORF">ANANG_G00203160</name>
</gene>
<protein>
    <recommendedName>
        <fullName evidence="5">RNA-binding Raly-like protein</fullName>
    </recommendedName>
</protein>
<feature type="region of interest" description="Disordered" evidence="2">
    <location>
        <begin position="1"/>
        <end position="37"/>
    </location>
</feature>
<keyword evidence="4" id="KW-1185">Reference proteome</keyword>
<evidence type="ECO:0008006" key="5">
    <source>
        <dbReference type="Google" id="ProtNLM"/>
    </source>
</evidence>
<feature type="compositionally biased region" description="Low complexity" evidence="2">
    <location>
        <begin position="95"/>
        <end position="108"/>
    </location>
</feature>
<dbReference type="AlphaFoldDB" id="A0A9D3M1W7"/>
<feature type="region of interest" description="Disordered" evidence="2">
    <location>
        <begin position="135"/>
        <end position="217"/>
    </location>
</feature>
<proteinExistence type="predicted"/>
<feature type="compositionally biased region" description="Basic and acidic residues" evidence="2">
    <location>
        <begin position="136"/>
        <end position="148"/>
    </location>
</feature>
<comment type="caution">
    <text evidence="3">The sequence shown here is derived from an EMBL/GenBank/DDBJ whole genome shotgun (WGS) entry which is preliminary data.</text>
</comment>
<accession>A0A9D3M1W7</accession>
<name>A0A9D3M1W7_ANGAN</name>
<reference evidence="3" key="1">
    <citation type="submission" date="2021-01" db="EMBL/GenBank/DDBJ databases">
        <title>A chromosome-scale assembly of European eel, Anguilla anguilla.</title>
        <authorList>
            <person name="Henkel C."/>
            <person name="Jong-Raadsen S.A."/>
            <person name="Dufour S."/>
            <person name="Weltzien F.-A."/>
            <person name="Palstra A.P."/>
            <person name="Pelster B."/>
            <person name="Spaink H.P."/>
            <person name="Van Den Thillart G.E."/>
            <person name="Jansen H."/>
            <person name="Zahm M."/>
            <person name="Klopp C."/>
            <person name="Cedric C."/>
            <person name="Louis A."/>
            <person name="Berthelot C."/>
            <person name="Parey E."/>
            <person name="Roest Crollius H."/>
            <person name="Montfort J."/>
            <person name="Robinson-Rechavi M."/>
            <person name="Bucao C."/>
            <person name="Bouchez O."/>
            <person name="Gislard M."/>
            <person name="Lluch J."/>
            <person name="Milhes M."/>
            <person name="Lampietro C."/>
            <person name="Lopez Roques C."/>
            <person name="Donnadieu C."/>
            <person name="Braasch I."/>
            <person name="Desvignes T."/>
            <person name="Postlethwait J."/>
            <person name="Bobe J."/>
            <person name="Guiguen Y."/>
            <person name="Dirks R."/>
        </authorList>
    </citation>
    <scope>NUCLEOTIDE SEQUENCE</scope>
    <source>
        <strain evidence="3">Tag_6206</strain>
        <tissue evidence="3">Liver</tissue>
    </source>
</reference>
<feature type="compositionally biased region" description="Basic and acidic residues" evidence="2">
    <location>
        <begin position="201"/>
        <end position="217"/>
    </location>
</feature>
<dbReference type="GO" id="GO:0005634">
    <property type="term" value="C:nucleus"/>
    <property type="evidence" value="ECO:0007669"/>
    <property type="project" value="TreeGrafter"/>
</dbReference>
<dbReference type="Proteomes" id="UP001044222">
    <property type="component" value="Chromosome 11"/>
</dbReference>
<sequence>MTLFKSEHRSPRHISMTGELKSGRPKAGPKRSGSAVYGSDYDLEYECCQDDFYDRVYDYQRVPASLTSIPHGPALAKRPRTSSSGLRRSRDRLLSKGSARPGSSSSSRAKLKMEELQTIKRELTLIKVQIDGLLESLDRMDRQRRDRTGSPPTREGSLTGSPYHGLASSPDGSPSSHSPHRRVRRDRDGGESPELGEASDDDRHTMNHHSSDLEDDM</sequence>
<organism evidence="3 4">
    <name type="scientific">Anguilla anguilla</name>
    <name type="common">European freshwater eel</name>
    <name type="synonym">Muraena anguilla</name>
    <dbReference type="NCBI Taxonomy" id="7936"/>
    <lineage>
        <taxon>Eukaryota</taxon>
        <taxon>Metazoa</taxon>
        <taxon>Chordata</taxon>
        <taxon>Craniata</taxon>
        <taxon>Vertebrata</taxon>
        <taxon>Euteleostomi</taxon>
        <taxon>Actinopterygii</taxon>
        <taxon>Neopterygii</taxon>
        <taxon>Teleostei</taxon>
        <taxon>Anguilliformes</taxon>
        <taxon>Anguillidae</taxon>
        <taxon>Anguilla</taxon>
    </lineage>
</organism>
<dbReference type="EMBL" id="JAFIRN010000011">
    <property type="protein sequence ID" value="KAG5839260.1"/>
    <property type="molecule type" value="Genomic_DNA"/>
</dbReference>
<dbReference type="GO" id="GO:0003723">
    <property type="term" value="F:RNA binding"/>
    <property type="evidence" value="ECO:0007669"/>
    <property type="project" value="UniProtKB-KW"/>
</dbReference>
<dbReference type="InterPro" id="IPR051186">
    <property type="entry name" value="RRM_HNRPC/RALY_subfam"/>
</dbReference>
<keyword evidence="1" id="KW-0694">RNA-binding</keyword>
<dbReference type="PANTHER" id="PTHR13968">
    <property type="entry name" value="HETEROGENEOUS NUCLEAR RIBONUCLEOPROTEIN"/>
    <property type="match status" value="1"/>
</dbReference>